<evidence type="ECO:0000256" key="3">
    <source>
        <dbReference type="SAM" id="MobiDB-lite"/>
    </source>
</evidence>
<comment type="caution">
    <text evidence="6">The sequence shown here is derived from an EMBL/GenBank/DDBJ whole genome shotgun (WGS) entry which is preliminary data.</text>
</comment>
<evidence type="ECO:0000259" key="4">
    <source>
        <dbReference type="Pfam" id="PF03763"/>
    </source>
</evidence>
<proteinExistence type="inferred from homology"/>
<evidence type="ECO:0000313" key="7">
    <source>
        <dbReference type="Proteomes" id="UP001396334"/>
    </source>
</evidence>
<gene>
    <name evidence="6" type="ORF">V6N11_015733</name>
</gene>
<dbReference type="InterPro" id="IPR005518">
    <property type="entry name" value="Remorin_N"/>
</dbReference>
<feature type="domain" description="Remorin C-terminal" evidence="4">
    <location>
        <begin position="73"/>
        <end position="178"/>
    </location>
</feature>
<keyword evidence="2" id="KW-0175">Coiled coil</keyword>
<dbReference type="Proteomes" id="UP001396334">
    <property type="component" value="Unassembled WGS sequence"/>
</dbReference>
<evidence type="ECO:0008006" key="8">
    <source>
        <dbReference type="Google" id="ProtNLM"/>
    </source>
</evidence>
<evidence type="ECO:0000256" key="1">
    <source>
        <dbReference type="ARBA" id="ARBA00005711"/>
    </source>
</evidence>
<evidence type="ECO:0000259" key="5">
    <source>
        <dbReference type="Pfam" id="PF03766"/>
    </source>
</evidence>
<reference evidence="6 7" key="1">
    <citation type="journal article" date="2024" name="G3 (Bethesda)">
        <title>Genome assembly of Hibiscus sabdariffa L. provides insights into metabolisms of medicinal natural products.</title>
        <authorList>
            <person name="Kim T."/>
        </authorList>
    </citation>
    <scope>NUCLEOTIDE SEQUENCE [LARGE SCALE GENOMIC DNA]</scope>
    <source>
        <strain evidence="6">TK-2024</strain>
        <tissue evidence="6">Old leaves</tissue>
    </source>
</reference>
<dbReference type="InterPro" id="IPR005516">
    <property type="entry name" value="Remorin_C"/>
</dbReference>
<sequence>MAEEVKKPAQAETTAAPKAETEEKTVSPPPAEEKPEESKALVVIEKAPEPEPKKISGGSHDRDIALAEVEKAKRLSLIKAWEDSEKTKAENKSQKKLSAVVAWENSKKAALEAELKRIEEQLEKKKAEYAEKMKNKVALLHKEAEEKRAMVEARRGEEVLKAEEMAAKYRATGQTPKKLLGTWRFSIGMPFNLFPFKRYAMANGPVGQQKRTPGLVLEVDGLEALEPFVMES</sequence>
<dbReference type="PANTHER" id="PTHR31775:SF31">
    <property type="entry name" value="REMORIN-LIKE"/>
    <property type="match status" value="1"/>
</dbReference>
<evidence type="ECO:0000256" key="2">
    <source>
        <dbReference type="SAM" id="Coils"/>
    </source>
</evidence>
<dbReference type="Pfam" id="PF03763">
    <property type="entry name" value="Remorin_C"/>
    <property type="match status" value="1"/>
</dbReference>
<keyword evidence="7" id="KW-1185">Reference proteome</keyword>
<feature type="region of interest" description="Disordered" evidence="3">
    <location>
        <begin position="1"/>
        <end position="63"/>
    </location>
</feature>
<dbReference type="Pfam" id="PF03766">
    <property type="entry name" value="Remorin_N"/>
    <property type="match status" value="1"/>
</dbReference>
<name>A0ABR2TT12_9ROSI</name>
<dbReference type="EMBL" id="JBBPBN010000004">
    <property type="protein sequence ID" value="KAK9040588.1"/>
    <property type="molecule type" value="Genomic_DNA"/>
</dbReference>
<accession>A0ABR2TT12</accession>
<organism evidence="6 7">
    <name type="scientific">Hibiscus sabdariffa</name>
    <name type="common">roselle</name>
    <dbReference type="NCBI Taxonomy" id="183260"/>
    <lineage>
        <taxon>Eukaryota</taxon>
        <taxon>Viridiplantae</taxon>
        <taxon>Streptophyta</taxon>
        <taxon>Embryophyta</taxon>
        <taxon>Tracheophyta</taxon>
        <taxon>Spermatophyta</taxon>
        <taxon>Magnoliopsida</taxon>
        <taxon>eudicotyledons</taxon>
        <taxon>Gunneridae</taxon>
        <taxon>Pentapetalae</taxon>
        <taxon>rosids</taxon>
        <taxon>malvids</taxon>
        <taxon>Malvales</taxon>
        <taxon>Malvaceae</taxon>
        <taxon>Malvoideae</taxon>
        <taxon>Hibiscus</taxon>
    </lineage>
</organism>
<feature type="compositionally biased region" description="Basic and acidic residues" evidence="3">
    <location>
        <begin position="46"/>
        <end position="63"/>
    </location>
</feature>
<comment type="similarity">
    <text evidence="1">Belongs to the remorin family.</text>
</comment>
<feature type="coiled-coil region" evidence="2">
    <location>
        <begin position="101"/>
        <end position="150"/>
    </location>
</feature>
<feature type="compositionally biased region" description="Basic and acidic residues" evidence="3">
    <location>
        <begin position="19"/>
        <end position="39"/>
    </location>
</feature>
<protein>
    <recommendedName>
        <fullName evidence="8">Remorin</fullName>
    </recommendedName>
</protein>
<dbReference type="PANTHER" id="PTHR31775">
    <property type="entry name" value="OS02G0117200 PROTEIN"/>
    <property type="match status" value="1"/>
</dbReference>
<feature type="domain" description="Remorin N-terminal" evidence="5">
    <location>
        <begin position="20"/>
        <end position="69"/>
    </location>
</feature>
<evidence type="ECO:0000313" key="6">
    <source>
        <dbReference type="EMBL" id="KAK9040588.1"/>
    </source>
</evidence>